<evidence type="ECO:0008006" key="8">
    <source>
        <dbReference type="Google" id="ProtNLM"/>
    </source>
</evidence>
<feature type="region of interest" description="Disordered" evidence="5">
    <location>
        <begin position="1"/>
        <end position="28"/>
    </location>
</feature>
<comment type="caution">
    <text evidence="6">The sequence shown here is derived from an EMBL/GenBank/DDBJ whole genome shotgun (WGS) entry which is preliminary data.</text>
</comment>
<keyword evidence="7" id="KW-1185">Reference proteome</keyword>
<protein>
    <recommendedName>
        <fullName evidence="8">Sphingomyelin phosphodiesterase 4</fullName>
    </recommendedName>
</protein>
<evidence type="ECO:0000256" key="2">
    <source>
        <dbReference type="ARBA" id="ARBA00022692"/>
    </source>
</evidence>
<dbReference type="EMBL" id="JABMIG020000290">
    <property type="protein sequence ID" value="KAL3782307.1"/>
    <property type="molecule type" value="Genomic_DNA"/>
</dbReference>
<feature type="compositionally biased region" description="Low complexity" evidence="5">
    <location>
        <begin position="90"/>
        <end position="99"/>
    </location>
</feature>
<evidence type="ECO:0000256" key="3">
    <source>
        <dbReference type="ARBA" id="ARBA00022989"/>
    </source>
</evidence>
<organism evidence="6 7">
    <name type="scientific">Cyclotella cryptica</name>
    <dbReference type="NCBI Taxonomy" id="29204"/>
    <lineage>
        <taxon>Eukaryota</taxon>
        <taxon>Sar</taxon>
        <taxon>Stramenopiles</taxon>
        <taxon>Ochrophyta</taxon>
        <taxon>Bacillariophyta</taxon>
        <taxon>Coscinodiscophyceae</taxon>
        <taxon>Thalassiosirophycidae</taxon>
        <taxon>Stephanodiscales</taxon>
        <taxon>Stephanodiscaceae</taxon>
        <taxon>Cyclotella</taxon>
    </lineage>
</organism>
<feature type="compositionally biased region" description="Low complexity" evidence="5">
    <location>
        <begin position="8"/>
        <end position="23"/>
    </location>
</feature>
<comment type="subcellular location">
    <subcellularLocation>
        <location evidence="1">Membrane</location>
        <topology evidence="1">Single-pass membrane protein</topology>
    </subcellularLocation>
</comment>
<feature type="region of interest" description="Disordered" evidence="5">
    <location>
        <begin position="81"/>
        <end position="128"/>
    </location>
</feature>
<keyword evidence="2" id="KW-0812">Transmembrane</keyword>
<dbReference type="Pfam" id="PF14724">
    <property type="entry name" value="mit_SMPDase"/>
    <property type="match status" value="1"/>
</dbReference>
<keyword evidence="3" id="KW-1133">Transmembrane helix</keyword>
<dbReference type="PANTHER" id="PTHR12988:SF6">
    <property type="entry name" value="SPHINGOMYELIN PHOSPHODIESTERASE 4"/>
    <property type="match status" value="1"/>
</dbReference>
<evidence type="ECO:0000256" key="4">
    <source>
        <dbReference type="ARBA" id="ARBA00023136"/>
    </source>
</evidence>
<evidence type="ECO:0000313" key="7">
    <source>
        <dbReference type="Proteomes" id="UP001516023"/>
    </source>
</evidence>
<feature type="compositionally biased region" description="Low complexity" evidence="5">
    <location>
        <begin position="110"/>
        <end position="128"/>
    </location>
</feature>
<dbReference type="Proteomes" id="UP001516023">
    <property type="component" value="Unassembled WGS sequence"/>
</dbReference>
<evidence type="ECO:0000256" key="1">
    <source>
        <dbReference type="ARBA" id="ARBA00004167"/>
    </source>
</evidence>
<name>A0ABD3P2M7_9STRA</name>
<dbReference type="AlphaFoldDB" id="A0ABD3P2M7"/>
<sequence length="937" mass="104656">MLLEEALTTTTTTTSNSGNNNGSKPVPPSETAFALLSFLRDELPAGGIAAERRFVHLFPLLMERCFGRLVPLSVDPGGGAANGEACTPMQQQQQQPQQQRTYRHDVDGWLSMSSPPSSSSLSSRSAPHSSLEEDPLVRLLSAPRCLSLQGGASEGRNGHNRDVAWPTLLDAITAESHGVHLEYPLNALEQKLMDGWRECLVPRAGIGAGIASVRNLLPSYTGKEHENDDGMVTKRCVSRNAEKLWQLLPDQSELRAYYFSQPPPRMQQQWRGGGILSPNPVAFGSPVAKTHEGSSPRYSPRMGTSTMAPTLVSVAGIHSPRDGDRDKTVKLRLTMWQYYFFVFLRFPLLQQLKPVVPSSNASGSRSAIRQQPLSNYGSNLYLYLFSTYLRYYLPTGSAATNAVILPPHSELFLRLLMEFWLAHNPISTTDEAVERYVAVRGVPPTLREALELSRVNSDTFRTLPSKVQHGILATVKHLVGDLGLRESVRGASALIQERQNREKEGTTNETDNSPLWCLPPAMTVIQPLLLNYIRVGLACGSIHEKDSSFHKALEVWLVWLEPWNYVVKKRIHPSSRRSTGGGTPRQLIRAAQNVAANVGHSTNVEYYPYYVGPKPTSRSAYTPQWEAYVAANLHFYTVPLAIFLRRARELEFSSASEFSRSLAMVQRVLRCYPKPIVNVLNFVLNSRADAVTNGIVSRHGEVLGPYLPPEDWKLSSCQIDAMNLLDDIFVQYEKRVRDMDFIDRLEANIAALFSGKIGREEANVQSILSQLKCLVGLPTEYQVAIEIAPKHSYGSWFSFLGNASTDTQVDWSGPERTPDGLLTDLGRRQISAGTRKCSPFDVHYIGDPMLAPYQSYEVPALVDLTIVLSNYLNHKLGFVPWPSIAEDADKDEDILSKNIREMKRHNKIVFRLNLRFLADYRNVLALSFVIWIIQKLT</sequence>
<gene>
    <name evidence="6" type="ORF">HJC23_001915</name>
</gene>
<accession>A0ABD3P2M7</accession>
<evidence type="ECO:0000313" key="6">
    <source>
        <dbReference type="EMBL" id="KAL3782307.1"/>
    </source>
</evidence>
<reference evidence="6 7" key="1">
    <citation type="journal article" date="2020" name="G3 (Bethesda)">
        <title>Improved Reference Genome for Cyclotella cryptica CCMP332, a Model for Cell Wall Morphogenesis, Salinity Adaptation, and Lipid Production in Diatoms (Bacillariophyta).</title>
        <authorList>
            <person name="Roberts W.R."/>
            <person name="Downey K.M."/>
            <person name="Ruck E.C."/>
            <person name="Traller J.C."/>
            <person name="Alverson A.J."/>
        </authorList>
    </citation>
    <scope>NUCLEOTIDE SEQUENCE [LARGE SCALE GENOMIC DNA]</scope>
    <source>
        <strain evidence="6 7">CCMP332</strain>
    </source>
</reference>
<dbReference type="PANTHER" id="PTHR12988">
    <property type="entry name" value="SPHINGOMYELIN PHOSPHODIESTERASE 4"/>
    <property type="match status" value="1"/>
</dbReference>
<keyword evidence="4" id="KW-0472">Membrane</keyword>
<proteinExistence type="predicted"/>
<dbReference type="InterPro" id="IPR024129">
    <property type="entry name" value="Sphingomy_SMPD4"/>
</dbReference>
<evidence type="ECO:0000256" key="5">
    <source>
        <dbReference type="SAM" id="MobiDB-lite"/>
    </source>
</evidence>
<dbReference type="GO" id="GO:0016020">
    <property type="term" value="C:membrane"/>
    <property type="evidence" value="ECO:0007669"/>
    <property type="project" value="UniProtKB-SubCell"/>
</dbReference>